<dbReference type="SMART" id="SM00360">
    <property type="entry name" value="RRM"/>
    <property type="match status" value="1"/>
</dbReference>
<name>A0AAD2JI15_9STRA</name>
<comment type="caution">
    <text evidence="6">The sequence shown here is derived from an EMBL/GenBank/DDBJ whole genome shotgun (WGS) entry which is preliminary data.</text>
</comment>
<dbReference type="PANTHER" id="PTHR48032">
    <property type="entry name" value="RNA-BINDING PROTEIN MUSASHI HOMOLOG RBP6"/>
    <property type="match status" value="1"/>
</dbReference>
<gene>
    <name evidence="6" type="ORF">CYCCA115_LOCUS13537</name>
</gene>
<accession>A0AAD2JI15</accession>
<dbReference type="PROSITE" id="PS50102">
    <property type="entry name" value="RRM"/>
    <property type="match status" value="1"/>
</dbReference>
<evidence type="ECO:0000313" key="6">
    <source>
        <dbReference type="EMBL" id="CAJ1952406.1"/>
    </source>
</evidence>
<dbReference type="InterPro" id="IPR035979">
    <property type="entry name" value="RBD_domain_sf"/>
</dbReference>
<evidence type="ECO:0000256" key="1">
    <source>
        <dbReference type="ARBA" id="ARBA00022737"/>
    </source>
</evidence>
<dbReference type="Gene3D" id="3.30.70.330">
    <property type="match status" value="1"/>
</dbReference>
<proteinExistence type="predicted"/>
<evidence type="ECO:0000256" key="3">
    <source>
        <dbReference type="PROSITE-ProRule" id="PRU00176"/>
    </source>
</evidence>
<dbReference type="InterPro" id="IPR012677">
    <property type="entry name" value="Nucleotide-bd_a/b_plait_sf"/>
</dbReference>
<feature type="region of interest" description="Disordered" evidence="4">
    <location>
        <begin position="1"/>
        <end position="35"/>
    </location>
</feature>
<dbReference type="EMBL" id="CAKOGP040001803">
    <property type="protein sequence ID" value="CAJ1952406.1"/>
    <property type="molecule type" value="Genomic_DNA"/>
</dbReference>
<evidence type="ECO:0000259" key="5">
    <source>
        <dbReference type="PROSITE" id="PS50102"/>
    </source>
</evidence>
<dbReference type="AlphaFoldDB" id="A0AAD2JI15"/>
<dbReference type="GO" id="GO:0003729">
    <property type="term" value="F:mRNA binding"/>
    <property type="evidence" value="ECO:0007669"/>
    <property type="project" value="TreeGrafter"/>
</dbReference>
<dbReference type="GO" id="GO:0006417">
    <property type="term" value="P:regulation of translation"/>
    <property type="evidence" value="ECO:0007669"/>
    <property type="project" value="TreeGrafter"/>
</dbReference>
<evidence type="ECO:0000256" key="4">
    <source>
        <dbReference type="SAM" id="MobiDB-lite"/>
    </source>
</evidence>
<protein>
    <recommendedName>
        <fullName evidence="5">RRM domain-containing protein</fullName>
    </recommendedName>
</protein>
<dbReference type="InterPro" id="IPR000504">
    <property type="entry name" value="RRM_dom"/>
</dbReference>
<keyword evidence="1" id="KW-0677">Repeat</keyword>
<dbReference type="Proteomes" id="UP001295423">
    <property type="component" value="Unassembled WGS sequence"/>
</dbReference>
<evidence type="ECO:0000256" key="2">
    <source>
        <dbReference type="ARBA" id="ARBA00022884"/>
    </source>
</evidence>
<evidence type="ECO:0000313" key="7">
    <source>
        <dbReference type="Proteomes" id="UP001295423"/>
    </source>
</evidence>
<dbReference type="Pfam" id="PF00076">
    <property type="entry name" value="RRM_1"/>
    <property type="match status" value="1"/>
</dbReference>
<keyword evidence="2 3" id="KW-0694">RNA-binding</keyword>
<organism evidence="6 7">
    <name type="scientific">Cylindrotheca closterium</name>
    <dbReference type="NCBI Taxonomy" id="2856"/>
    <lineage>
        <taxon>Eukaryota</taxon>
        <taxon>Sar</taxon>
        <taxon>Stramenopiles</taxon>
        <taxon>Ochrophyta</taxon>
        <taxon>Bacillariophyta</taxon>
        <taxon>Bacillariophyceae</taxon>
        <taxon>Bacillariophycidae</taxon>
        <taxon>Bacillariales</taxon>
        <taxon>Bacillariaceae</taxon>
        <taxon>Cylindrotheca</taxon>
    </lineage>
</organism>
<sequence>MVVGDMVKNDETVESTVSQESTDNSNPQQGPFQGQAINQANSQNMQVKIPPTEIDDRKLFVGGLPPDVTNEEFRLFFEQFGALLDSVVMFDRETKNSRGFGFVTFEDPEVSKSLLAQGSQEDGIGRLDMRGKTCEVKRAEPKHPGRQSKTKQQQKLHQTYPRYVYDGYMTNNSMQPYQYGVPVYAGYMAPVYYPYPPAAISHVGDFGAHAPVHPSPYMSHGGDPYLTSQAPPTSSIAYMHHRPPVVPMMPNEMSAQQSSQVSAMQPLTPGIPTRLGDSTFENVLP</sequence>
<dbReference type="SUPFAM" id="SSF54928">
    <property type="entry name" value="RNA-binding domain, RBD"/>
    <property type="match status" value="1"/>
</dbReference>
<reference evidence="6" key="1">
    <citation type="submission" date="2023-08" db="EMBL/GenBank/DDBJ databases">
        <authorList>
            <person name="Audoor S."/>
            <person name="Bilcke G."/>
        </authorList>
    </citation>
    <scope>NUCLEOTIDE SEQUENCE</scope>
</reference>
<keyword evidence="7" id="KW-1185">Reference proteome</keyword>
<feature type="domain" description="RRM" evidence="5">
    <location>
        <begin position="57"/>
        <end position="141"/>
    </location>
</feature>
<dbReference type="PANTHER" id="PTHR48032:SF6">
    <property type="entry name" value="RNA-BINDING (RRM_RBD_RNP MOTIFS) FAMILY PROTEIN"/>
    <property type="match status" value="1"/>
</dbReference>
<feature type="compositionally biased region" description="Polar residues" evidence="4">
    <location>
        <begin position="14"/>
        <end position="35"/>
    </location>
</feature>